<dbReference type="PANTHER" id="PTHR31415">
    <property type="entry name" value="OS05G0367900 PROTEIN"/>
    <property type="match status" value="1"/>
</dbReference>
<keyword evidence="3" id="KW-1133">Transmembrane helix</keyword>
<keyword evidence="2 3" id="KW-0472">Membrane</keyword>
<dbReference type="InterPro" id="IPR044839">
    <property type="entry name" value="NDR1-like"/>
</dbReference>
<comment type="subcellular location">
    <subcellularLocation>
        <location evidence="1">Membrane</location>
    </subcellularLocation>
</comment>
<dbReference type="GO" id="GO:0009506">
    <property type="term" value="C:plasmodesma"/>
    <property type="evidence" value="ECO:0007669"/>
    <property type="project" value="TreeGrafter"/>
</dbReference>
<dbReference type="OrthoDB" id="1914670at2759"/>
<proteinExistence type="predicted"/>
<organism evidence="4 5">
    <name type="scientific">Handroanthus impetiginosus</name>
    <dbReference type="NCBI Taxonomy" id="429701"/>
    <lineage>
        <taxon>Eukaryota</taxon>
        <taxon>Viridiplantae</taxon>
        <taxon>Streptophyta</taxon>
        <taxon>Embryophyta</taxon>
        <taxon>Tracheophyta</taxon>
        <taxon>Spermatophyta</taxon>
        <taxon>Magnoliopsida</taxon>
        <taxon>eudicotyledons</taxon>
        <taxon>Gunneridae</taxon>
        <taxon>Pentapetalae</taxon>
        <taxon>asterids</taxon>
        <taxon>lamiids</taxon>
        <taxon>Lamiales</taxon>
        <taxon>Bignoniaceae</taxon>
        <taxon>Crescentiina</taxon>
        <taxon>Tabebuia alliance</taxon>
        <taxon>Handroanthus</taxon>
    </lineage>
</organism>
<gene>
    <name evidence="4" type="ORF">CDL12_14737</name>
</gene>
<sequence>MPQDDLTLFCMIFAEKAANKIAYALGYGSVTLILVMLVSFYPSFSIQTFYVPPLNGKFMMNQTTLLTSEADSLIFFNLELQNTMWYKGVLYGPVNLTFSYAAVNASAVPIATYRATGFYQGKGKTARRRDVAVATDAVGWREATMSALSSGSTADFRVDLDTKVKFNNYLWYTRKHRIVSHGIVKVGDSGRKVGEKPVKLTNSALSSTTLMGNIFGIGSLVLLWLYAIGEKCRECYRRYN</sequence>
<comment type="caution">
    <text evidence="4">The sequence shown here is derived from an EMBL/GenBank/DDBJ whole genome shotgun (WGS) entry which is preliminary data.</text>
</comment>
<dbReference type="Proteomes" id="UP000231279">
    <property type="component" value="Unassembled WGS sequence"/>
</dbReference>
<evidence type="ECO:0000313" key="5">
    <source>
        <dbReference type="Proteomes" id="UP000231279"/>
    </source>
</evidence>
<accession>A0A2G9H5Q8</accession>
<dbReference type="GO" id="GO:0005886">
    <property type="term" value="C:plasma membrane"/>
    <property type="evidence" value="ECO:0007669"/>
    <property type="project" value="TreeGrafter"/>
</dbReference>
<name>A0A2G9H5Q8_9LAMI</name>
<dbReference type="PANTHER" id="PTHR31415:SF52">
    <property type="entry name" value="LATE EMBRYOGENESIS ABUNDANT (LEA) HYDROXYPROLINE-RICH GLYCOPROTEIN FAMILY-RELATED"/>
    <property type="match status" value="1"/>
</dbReference>
<evidence type="ECO:0008006" key="6">
    <source>
        <dbReference type="Google" id="ProtNLM"/>
    </source>
</evidence>
<reference evidence="5" key="1">
    <citation type="journal article" date="2018" name="Gigascience">
        <title>Genome assembly of the Pink Ipe (Handroanthus impetiginosus, Bignoniaceae), a highly valued, ecologically keystone Neotropical timber forest tree.</title>
        <authorList>
            <person name="Silva-Junior O.B."/>
            <person name="Grattapaglia D."/>
            <person name="Novaes E."/>
            <person name="Collevatti R.G."/>
        </authorList>
    </citation>
    <scope>NUCLEOTIDE SEQUENCE [LARGE SCALE GENOMIC DNA]</scope>
    <source>
        <strain evidence="5">cv. UFG-1</strain>
    </source>
</reference>
<evidence type="ECO:0000256" key="1">
    <source>
        <dbReference type="ARBA" id="ARBA00004370"/>
    </source>
</evidence>
<feature type="transmembrane region" description="Helical" evidence="3">
    <location>
        <begin position="21"/>
        <end position="41"/>
    </location>
</feature>
<dbReference type="EMBL" id="NKXS01002646">
    <property type="protein sequence ID" value="PIN12650.1"/>
    <property type="molecule type" value="Genomic_DNA"/>
</dbReference>
<keyword evidence="3" id="KW-0812">Transmembrane</keyword>
<dbReference type="GO" id="GO:0098542">
    <property type="term" value="P:defense response to other organism"/>
    <property type="evidence" value="ECO:0007669"/>
    <property type="project" value="InterPro"/>
</dbReference>
<feature type="transmembrane region" description="Helical" evidence="3">
    <location>
        <begin position="210"/>
        <end position="228"/>
    </location>
</feature>
<evidence type="ECO:0000256" key="2">
    <source>
        <dbReference type="ARBA" id="ARBA00023136"/>
    </source>
</evidence>
<keyword evidence="5" id="KW-1185">Reference proteome</keyword>
<evidence type="ECO:0000313" key="4">
    <source>
        <dbReference type="EMBL" id="PIN12650.1"/>
    </source>
</evidence>
<protein>
    <recommendedName>
        <fullName evidence="6">Late embryogenesis abundant protein LEA-2 subgroup domain-containing protein</fullName>
    </recommendedName>
</protein>
<evidence type="ECO:0000256" key="3">
    <source>
        <dbReference type="SAM" id="Phobius"/>
    </source>
</evidence>
<dbReference type="AlphaFoldDB" id="A0A2G9H5Q8"/>